<sequence>MSAQVENNNHNGATSGVKNFLKSAFKKDSTEVCTETAPEVVQEHVRPVEHVETAEAVDRERHIHHHQHRIQPIVDKQELDAQHVHTTAPAVVREHKEEMLPEHQSKLHEQRTMHQNVQTTGEVERTAAHLGTHVNQHEHHHIHETIQPVIQRETIQPTHVHHTIPVSEKIHEAPIVHEATTLPAISLAEFSKHKDHHPESHQDSSHTHQFYEGSPRVGGQTETTR</sequence>
<feature type="compositionally biased region" description="Basic and acidic residues" evidence="1">
    <location>
        <begin position="192"/>
        <end position="206"/>
    </location>
</feature>
<dbReference type="InParanoid" id="A0A4Q1BPF3"/>
<gene>
    <name evidence="2" type="ORF">M231_02956</name>
</gene>
<evidence type="ECO:0000313" key="2">
    <source>
        <dbReference type="EMBL" id="RXK39763.1"/>
    </source>
</evidence>
<dbReference type="STRING" id="5217.A0A4Q1BPF3"/>
<proteinExistence type="predicted"/>
<name>A0A4Q1BPF3_TREME</name>
<dbReference type="AlphaFoldDB" id="A0A4Q1BPF3"/>
<dbReference type="PANTHER" id="PTHR38703">
    <property type="entry name" value="CHROMOSOME 8, WHOLE GENOME SHOTGUN SEQUENCE"/>
    <property type="match status" value="1"/>
</dbReference>
<dbReference type="PANTHER" id="PTHR38703:SF1">
    <property type="entry name" value="ALLERGEN"/>
    <property type="match status" value="1"/>
</dbReference>
<feature type="region of interest" description="Disordered" evidence="1">
    <location>
        <begin position="192"/>
        <end position="225"/>
    </location>
</feature>
<evidence type="ECO:0000313" key="3">
    <source>
        <dbReference type="Proteomes" id="UP000289152"/>
    </source>
</evidence>
<protein>
    <submittedName>
        <fullName evidence="2">Allergen</fullName>
    </submittedName>
</protein>
<reference evidence="2 3" key="1">
    <citation type="submission" date="2016-06" db="EMBL/GenBank/DDBJ databases">
        <title>Evolution of pathogenesis and genome organization in the Tremellales.</title>
        <authorList>
            <person name="Cuomo C."/>
            <person name="Litvintseva A."/>
            <person name="Heitman J."/>
            <person name="Chen Y."/>
            <person name="Sun S."/>
            <person name="Springer D."/>
            <person name="Dromer F."/>
            <person name="Young S."/>
            <person name="Zeng Q."/>
            <person name="Chapman S."/>
            <person name="Gujja S."/>
            <person name="Saif S."/>
            <person name="Birren B."/>
        </authorList>
    </citation>
    <scope>NUCLEOTIDE SEQUENCE [LARGE SCALE GENOMIC DNA]</scope>
    <source>
        <strain evidence="2 3">ATCC 28783</strain>
    </source>
</reference>
<accession>A0A4Q1BPF3</accession>
<dbReference type="Proteomes" id="UP000289152">
    <property type="component" value="Unassembled WGS sequence"/>
</dbReference>
<dbReference type="EMBL" id="SDIL01000027">
    <property type="protein sequence ID" value="RXK39763.1"/>
    <property type="molecule type" value="Genomic_DNA"/>
</dbReference>
<keyword evidence="3" id="KW-1185">Reference proteome</keyword>
<organism evidence="2 3">
    <name type="scientific">Tremella mesenterica</name>
    <name type="common">Jelly fungus</name>
    <dbReference type="NCBI Taxonomy" id="5217"/>
    <lineage>
        <taxon>Eukaryota</taxon>
        <taxon>Fungi</taxon>
        <taxon>Dikarya</taxon>
        <taxon>Basidiomycota</taxon>
        <taxon>Agaricomycotina</taxon>
        <taxon>Tremellomycetes</taxon>
        <taxon>Tremellales</taxon>
        <taxon>Tremellaceae</taxon>
        <taxon>Tremella</taxon>
    </lineage>
</organism>
<comment type="caution">
    <text evidence="2">The sequence shown here is derived from an EMBL/GenBank/DDBJ whole genome shotgun (WGS) entry which is preliminary data.</text>
</comment>
<dbReference type="VEuPathDB" id="FungiDB:TREMEDRAFT_66871"/>
<dbReference type="OrthoDB" id="2118965at2759"/>
<evidence type="ECO:0000256" key="1">
    <source>
        <dbReference type="SAM" id="MobiDB-lite"/>
    </source>
</evidence>